<organism evidence="1 2">
    <name type="scientific">Vitis vinifera</name>
    <name type="common">Grape</name>
    <dbReference type="NCBI Taxonomy" id="29760"/>
    <lineage>
        <taxon>Eukaryota</taxon>
        <taxon>Viridiplantae</taxon>
        <taxon>Streptophyta</taxon>
        <taxon>Embryophyta</taxon>
        <taxon>Tracheophyta</taxon>
        <taxon>Spermatophyta</taxon>
        <taxon>Magnoliopsida</taxon>
        <taxon>eudicotyledons</taxon>
        <taxon>Gunneridae</taxon>
        <taxon>Pentapetalae</taxon>
        <taxon>rosids</taxon>
        <taxon>Vitales</taxon>
        <taxon>Vitaceae</taxon>
        <taxon>Viteae</taxon>
        <taxon>Vitis</taxon>
    </lineage>
</organism>
<dbReference type="PaxDb" id="29760-VIT_01s0127g00630.t01"/>
<accession>D7TDG0</accession>
<dbReference type="EMBL" id="FN595761">
    <property type="protein sequence ID" value="CBI28533.3"/>
    <property type="molecule type" value="Genomic_DNA"/>
</dbReference>
<evidence type="ECO:0000313" key="2">
    <source>
        <dbReference type="Proteomes" id="UP000009183"/>
    </source>
</evidence>
<evidence type="ECO:0000313" key="1">
    <source>
        <dbReference type="EMBL" id="CBI28533.3"/>
    </source>
</evidence>
<gene>
    <name evidence="1" type="ordered locus">VIT_01s0127g00630</name>
</gene>
<dbReference type="InParanoid" id="D7TDG0"/>
<keyword evidence="2" id="KW-1185">Reference proteome</keyword>
<sequence length="61" mass="6876">MNLLRLLAELLVQNYKYRMLQKQSILTMETTSSNFASSLVSPMDLAACMSCYKTSSSFLMA</sequence>
<reference evidence="2" key="1">
    <citation type="journal article" date="2007" name="Nature">
        <title>The grapevine genome sequence suggests ancestral hexaploidization in major angiosperm phyla.</title>
        <authorList>
            <consortium name="The French-Italian Public Consortium for Grapevine Genome Characterization."/>
            <person name="Jaillon O."/>
            <person name="Aury J.-M."/>
            <person name="Noel B."/>
            <person name="Policriti A."/>
            <person name="Clepet C."/>
            <person name="Casagrande A."/>
            <person name="Choisne N."/>
            <person name="Aubourg S."/>
            <person name="Vitulo N."/>
            <person name="Jubin C."/>
            <person name="Vezzi A."/>
            <person name="Legeai F."/>
            <person name="Hugueney P."/>
            <person name="Dasilva C."/>
            <person name="Horner D."/>
            <person name="Mica E."/>
            <person name="Jublot D."/>
            <person name="Poulain J."/>
            <person name="Bruyere C."/>
            <person name="Billault A."/>
            <person name="Segurens B."/>
            <person name="Gouyvenoux M."/>
            <person name="Ugarte E."/>
            <person name="Cattonaro F."/>
            <person name="Anthouard V."/>
            <person name="Vico V."/>
            <person name="Del Fabbro C."/>
            <person name="Alaux M."/>
            <person name="Di Gaspero G."/>
            <person name="Dumas V."/>
            <person name="Felice N."/>
            <person name="Paillard S."/>
            <person name="Juman I."/>
            <person name="Moroldo M."/>
            <person name="Scalabrin S."/>
            <person name="Canaguier A."/>
            <person name="Le Clainche I."/>
            <person name="Malacrida G."/>
            <person name="Durand E."/>
            <person name="Pesole G."/>
            <person name="Laucou V."/>
            <person name="Chatelet P."/>
            <person name="Merdinoglu D."/>
            <person name="Delledonne M."/>
            <person name="Pezzotti M."/>
            <person name="Lecharny A."/>
            <person name="Scarpelli C."/>
            <person name="Artiguenave F."/>
            <person name="Pe M.E."/>
            <person name="Valle G."/>
            <person name="Morgante M."/>
            <person name="Caboche M."/>
            <person name="Adam-Blondon A.-F."/>
            <person name="Weissenbach J."/>
            <person name="Quetier F."/>
            <person name="Wincker P."/>
        </authorList>
    </citation>
    <scope>NUCLEOTIDE SEQUENCE [LARGE SCALE GENOMIC DNA]</scope>
    <source>
        <strain evidence="2">cv. Pinot noir / PN40024</strain>
    </source>
</reference>
<dbReference type="AlphaFoldDB" id="D7TDG0"/>
<proteinExistence type="predicted"/>
<name>D7TDG0_VITVI</name>
<dbReference type="HOGENOM" id="CLU_2927289_0_0_1"/>
<protein>
    <submittedName>
        <fullName evidence="1">Uncharacterized protein</fullName>
    </submittedName>
</protein>
<dbReference type="Proteomes" id="UP000009183">
    <property type="component" value="Chromosome 1"/>
</dbReference>